<dbReference type="GO" id="GO:0003743">
    <property type="term" value="F:translation initiation factor activity"/>
    <property type="evidence" value="ECO:0007669"/>
    <property type="project" value="UniProtKB-KW"/>
</dbReference>
<dbReference type="Pfam" id="PF09173">
    <property type="entry name" value="eIF2_C"/>
    <property type="match status" value="1"/>
</dbReference>
<dbReference type="Pfam" id="PF00009">
    <property type="entry name" value="GTP_EFTU"/>
    <property type="match status" value="1"/>
</dbReference>
<comment type="similarity">
    <text evidence="1 10">Belongs to the TRAFAC class translation factor GTPase superfamily. Classic translation factor GTPase family. EIF2G subfamily.</text>
</comment>
<dbReference type="FunFam" id="2.40.30.10:FF:000075">
    <property type="entry name" value="Translation initiation factor 2 subunit gamma"/>
    <property type="match status" value="1"/>
</dbReference>
<comment type="cofactor">
    <cofactor evidence="10">
        <name>Mg(2+)</name>
        <dbReference type="ChEBI" id="CHEBI:18420"/>
    </cofactor>
</comment>
<dbReference type="GO" id="GO:0005525">
    <property type="term" value="F:GTP binding"/>
    <property type="evidence" value="ECO:0007669"/>
    <property type="project" value="UniProtKB-UniRule"/>
</dbReference>
<feature type="binding site" evidence="10">
    <location>
        <position position="55"/>
    </location>
    <ligand>
        <name>Zn(2+)</name>
        <dbReference type="ChEBI" id="CHEBI:29105"/>
    </ligand>
</feature>
<dbReference type="GO" id="GO:0000049">
    <property type="term" value="F:tRNA binding"/>
    <property type="evidence" value="ECO:0007669"/>
    <property type="project" value="InterPro"/>
</dbReference>
<dbReference type="SUPFAM" id="SSF52540">
    <property type="entry name" value="P-loop containing nucleoside triphosphate hydrolases"/>
    <property type="match status" value="1"/>
</dbReference>
<feature type="binding site" evidence="10">
    <location>
        <position position="15"/>
    </location>
    <ligand>
        <name>Mg(2+)</name>
        <dbReference type="ChEBI" id="CHEBI:18420"/>
        <label>2</label>
    </ligand>
</feature>
<dbReference type="InterPro" id="IPR009001">
    <property type="entry name" value="Transl_elong_EF1A/Init_IF2_C"/>
</dbReference>
<keyword evidence="5 10" id="KW-0378">Hydrolase</keyword>
<dbReference type="InterPro" id="IPR044127">
    <property type="entry name" value="eIF2g_dom_2"/>
</dbReference>
<evidence type="ECO:0000256" key="6">
    <source>
        <dbReference type="ARBA" id="ARBA00022842"/>
    </source>
</evidence>
<dbReference type="AlphaFoldDB" id="A0A147JWT1"/>
<dbReference type="InterPro" id="IPR015256">
    <property type="entry name" value="eIF2g_C"/>
</dbReference>
<dbReference type="InterPro" id="IPR004161">
    <property type="entry name" value="EFTu-like_2"/>
</dbReference>
<keyword evidence="3 10" id="KW-0479">Metal-binding</keyword>
<evidence type="ECO:0000256" key="5">
    <source>
        <dbReference type="ARBA" id="ARBA00022801"/>
    </source>
</evidence>
<evidence type="ECO:0000256" key="7">
    <source>
        <dbReference type="ARBA" id="ARBA00022917"/>
    </source>
</evidence>
<dbReference type="SUPFAM" id="SSF50465">
    <property type="entry name" value="EF-Tu/eEF-1alpha/eIF2-gamma C-terminal domain"/>
    <property type="match status" value="1"/>
</dbReference>
<dbReference type="PRINTS" id="PR00315">
    <property type="entry name" value="ELONGATNFCT"/>
</dbReference>
<comment type="caution">
    <text evidence="12">The sequence shown here is derived from an EMBL/GenBank/DDBJ whole genome shotgun (WGS) entry which is preliminary data.</text>
</comment>
<reference evidence="12 13" key="1">
    <citation type="journal article" date="2016" name="Nat. Microbiol.">
        <title>Genomic inference of the metabolism of cosmopolitan subsurface Archaea, Hadesarchaea.</title>
        <authorList>
            <person name="Baker B.J."/>
            <person name="Saw J.H."/>
            <person name="Lind A.E."/>
            <person name="Lazar C.S."/>
            <person name="Hinrichs K.-U."/>
            <person name="Teske A.P."/>
            <person name="Ettema T.J."/>
        </authorList>
    </citation>
    <scope>NUCLEOTIDE SEQUENCE [LARGE SCALE GENOMIC DNA]</scope>
</reference>
<dbReference type="InterPro" id="IPR022424">
    <property type="entry name" value="TIF2_gsu"/>
</dbReference>
<keyword evidence="10" id="KW-0862">Zinc</keyword>
<dbReference type="GO" id="GO:0005829">
    <property type="term" value="C:cytosol"/>
    <property type="evidence" value="ECO:0007669"/>
    <property type="project" value="TreeGrafter"/>
</dbReference>
<evidence type="ECO:0000259" key="11">
    <source>
        <dbReference type="PROSITE" id="PS51722"/>
    </source>
</evidence>
<dbReference type="EC" id="3.6.5.3" evidence="10"/>
<evidence type="ECO:0000256" key="9">
    <source>
        <dbReference type="ARBA" id="ARBA00048107"/>
    </source>
</evidence>
<evidence type="ECO:0000256" key="2">
    <source>
        <dbReference type="ARBA" id="ARBA00022540"/>
    </source>
</evidence>
<dbReference type="CDD" id="cd01888">
    <property type="entry name" value="eIF2_gamma"/>
    <property type="match status" value="1"/>
</dbReference>
<feature type="binding site" evidence="10">
    <location>
        <begin position="140"/>
        <end position="143"/>
    </location>
    <ligand>
        <name>GTP</name>
        <dbReference type="ChEBI" id="CHEBI:37565"/>
    </ligand>
</feature>
<dbReference type="PROSITE" id="PS51722">
    <property type="entry name" value="G_TR_2"/>
    <property type="match status" value="1"/>
</dbReference>
<protein>
    <recommendedName>
        <fullName evidence="10">Translation initiation factor 2 subunit gamma</fullName>
        <ecNumber evidence="10">3.6.5.3</ecNumber>
    </recommendedName>
    <alternativeName>
        <fullName evidence="10">aIF2-gamma</fullName>
    </alternativeName>
    <alternativeName>
        <fullName evidence="10">eIF-2-gamma</fullName>
    </alternativeName>
</protein>
<dbReference type="Pfam" id="PF03144">
    <property type="entry name" value="GTP_EFTU_D2"/>
    <property type="match status" value="1"/>
</dbReference>
<dbReference type="InterPro" id="IPR005225">
    <property type="entry name" value="Small_GTP-bd"/>
</dbReference>
<dbReference type="PANTHER" id="PTHR42854:SF3">
    <property type="entry name" value="EUKARYOTIC TRANSLATION INITIATION FACTOR 2 SUBUNIT 3-RELATED"/>
    <property type="match status" value="1"/>
</dbReference>
<keyword evidence="7 10" id="KW-0648">Protein biosynthesis</keyword>
<dbReference type="InterPro" id="IPR000795">
    <property type="entry name" value="T_Tr_GTP-bd_dom"/>
</dbReference>
<dbReference type="FunFam" id="3.40.50.300:FF:000065">
    <property type="entry name" value="Eukaryotic translation initiation factor 2 subunit gamma"/>
    <property type="match status" value="1"/>
</dbReference>
<accession>A0A147JWT1</accession>
<evidence type="ECO:0000256" key="8">
    <source>
        <dbReference type="ARBA" id="ARBA00023134"/>
    </source>
</evidence>
<dbReference type="EMBL" id="LQMQ01000031">
    <property type="protein sequence ID" value="KUO40942.1"/>
    <property type="molecule type" value="Genomic_DNA"/>
</dbReference>
<keyword evidence="2 10" id="KW-0396">Initiation factor</keyword>
<dbReference type="HAMAP" id="MF_00119">
    <property type="entry name" value="eIF_2_gamma"/>
    <property type="match status" value="1"/>
</dbReference>
<evidence type="ECO:0000313" key="12">
    <source>
        <dbReference type="EMBL" id="KUO40942.1"/>
    </source>
</evidence>
<evidence type="ECO:0000256" key="1">
    <source>
        <dbReference type="ARBA" id="ARBA00005388"/>
    </source>
</evidence>
<dbReference type="InterPro" id="IPR027417">
    <property type="entry name" value="P-loop_NTPase"/>
</dbReference>
<feature type="binding site" evidence="10">
    <location>
        <position position="19"/>
    </location>
    <ligand>
        <name>Mg(2+)</name>
        <dbReference type="ChEBI" id="CHEBI:18420"/>
        <label>1</label>
    </ligand>
</feature>
<dbReference type="PANTHER" id="PTHR42854">
    <property type="entry name" value="EUKARYOTIC TRANSLATION INITIATION FACTOR 2 SUBUNIT 3 FAMILY MEMBER"/>
    <property type="match status" value="1"/>
</dbReference>
<feature type="binding site" evidence="10">
    <location>
        <position position="42"/>
    </location>
    <ligand>
        <name>Mg(2+)</name>
        <dbReference type="ChEBI" id="CHEBI:18420"/>
        <label>1</label>
    </ligand>
</feature>
<comment type="catalytic activity">
    <reaction evidence="9 10">
        <text>GTP + H2O = GDP + phosphate + H(+)</text>
        <dbReference type="Rhea" id="RHEA:19669"/>
        <dbReference type="ChEBI" id="CHEBI:15377"/>
        <dbReference type="ChEBI" id="CHEBI:15378"/>
        <dbReference type="ChEBI" id="CHEBI:37565"/>
        <dbReference type="ChEBI" id="CHEBI:43474"/>
        <dbReference type="ChEBI" id="CHEBI:58189"/>
        <dbReference type="EC" id="3.6.5.3"/>
    </reaction>
</comment>
<dbReference type="GO" id="GO:0003746">
    <property type="term" value="F:translation elongation factor activity"/>
    <property type="evidence" value="ECO:0007669"/>
    <property type="project" value="UniProtKB-UniRule"/>
</dbReference>
<evidence type="ECO:0000313" key="13">
    <source>
        <dbReference type="Proteomes" id="UP000074294"/>
    </source>
</evidence>
<dbReference type="STRING" id="1776334.APZ16_01165"/>
<feature type="binding site" evidence="10">
    <location>
        <begin position="175"/>
        <end position="177"/>
    </location>
    <ligand>
        <name>GTP</name>
        <dbReference type="ChEBI" id="CHEBI:37565"/>
    </ligand>
</feature>
<organism evidence="12 13">
    <name type="scientific">Hadarchaeum yellowstonense</name>
    <dbReference type="NCBI Taxonomy" id="1776334"/>
    <lineage>
        <taxon>Archaea</taxon>
        <taxon>Methanobacteriati</taxon>
        <taxon>Candidatus Hadarchaeota</taxon>
        <taxon>Candidatus Hadarchaeia</taxon>
        <taxon>Candidatus Hadarchaeales</taxon>
        <taxon>Candidatus Hadarchaeaceae</taxon>
        <taxon>Candidatus Hadarchaeum</taxon>
    </lineage>
</organism>
<keyword evidence="6 10" id="KW-0460">Magnesium</keyword>
<dbReference type="Proteomes" id="UP000074294">
    <property type="component" value="Unassembled WGS sequence"/>
</dbReference>
<dbReference type="CDD" id="cd03688">
    <property type="entry name" value="eIF2_gamma_II"/>
    <property type="match status" value="1"/>
</dbReference>
<dbReference type="CDD" id="cd15490">
    <property type="entry name" value="eIF2_gamma_III"/>
    <property type="match status" value="1"/>
</dbReference>
<evidence type="ECO:0000256" key="10">
    <source>
        <dbReference type="HAMAP-Rule" id="MF_00119"/>
    </source>
</evidence>
<dbReference type="Gene3D" id="2.40.30.10">
    <property type="entry name" value="Translation factors"/>
    <property type="match status" value="2"/>
</dbReference>
<feature type="binding site" evidence="10">
    <location>
        <position position="58"/>
    </location>
    <ligand>
        <name>Zn(2+)</name>
        <dbReference type="ChEBI" id="CHEBI:29105"/>
    </ligand>
</feature>
<dbReference type="SUPFAM" id="SSF50447">
    <property type="entry name" value="Translation proteins"/>
    <property type="match status" value="1"/>
</dbReference>
<dbReference type="GO" id="GO:0046872">
    <property type="term" value="F:metal ion binding"/>
    <property type="evidence" value="ECO:0007669"/>
    <property type="project" value="UniProtKB-KW"/>
</dbReference>
<feature type="binding site" evidence="10">
    <location>
        <position position="67"/>
    </location>
    <ligand>
        <name>Zn(2+)</name>
        <dbReference type="ChEBI" id="CHEBI:29105"/>
    </ligand>
</feature>
<dbReference type="InterPro" id="IPR050543">
    <property type="entry name" value="eIF2G"/>
</dbReference>
<dbReference type="FunFam" id="2.40.30.10:FF:000009">
    <property type="entry name" value="Eukaryotic translation initiation factor 2 subunit gamma"/>
    <property type="match status" value="1"/>
</dbReference>
<evidence type="ECO:0000256" key="3">
    <source>
        <dbReference type="ARBA" id="ARBA00022723"/>
    </source>
</evidence>
<dbReference type="GO" id="GO:0003924">
    <property type="term" value="F:GTPase activity"/>
    <property type="evidence" value="ECO:0007669"/>
    <property type="project" value="InterPro"/>
</dbReference>
<dbReference type="InterPro" id="IPR009000">
    <property type="entry name" value="Transl_B-barrel_sf"/>
</dbReference>
<dbReference type="Gene3D" id="3.40.50.300">
    <property type="entry name" value="P-loop containing nucleotide triphosphate hydrolases"/>
    <property type="match status" value="1"/>
</dbReference>
<name>A0A147JWT1_HADYE</name>
<comment type="subunit">
    <text evidence="10">Heterotrimer composed of an alpha, a beta and a gamma chain.</text>
</comment>
<feature type="binding site" evidence="10">
    <location>
        <position position="70"/>
    </location>
    <ligand>
        <name>Zn(2+)</name>
        <dbReference type="ChEBI" id="CHEBI:29105"/>
    </ligand>
</feature>
<feature type="binding site" evidence="10">
    <location>
        <position position="40"/>
    </location>
    <ligand>
        <name>Mg(2+)</name>
        <dbReference type="ChEBI" id="CHEBI:18420"/>
        <label>2</label>
    </ligand>
</feature>
<dbReference type="NCBIfam" id="TIGR00231">
    <property type="entry name" value="small_GTP"/>
    <property type="match status" value="1"/>
</dbReference>
<dbReference type="NCBIfam" id="NF003077">
    <property type="entry name" value="PRK04000.1"/>
    <property type="match status" value="1"/>
</dbReference>
<proteinExistence type="inferred from homology"/>
<dbReference type="NCBIfam" id="TIGR03680">
    <property type="entry name" value="eif2g_arch"/>
    <property type="match status" value="1"/>
</dbReference>
<sequence length="404" mass="43861">MPQAEVNIGLVGHVDHGKTTLTEALSGVWTDVHSEEIRRGISIRLGYADTSFYRCKECGRYTTKEKCPYCGGQTEFLRRVSFVDAPGHEMLMATMISGAAIMDGAILVVAANETCPQPQTKEHLMALDIIGVKNIVVAQNKVELVSREKVLENYRQIKEFLAGTSAKDAPIIPISAIHRANIDKLIEAIEKVIPTPKRDVTKPPRMYVARSFDVNRPGTRPENLRGGVVGGSLQQGRLRVGDEIELRPGIKISREGRTTWQSLNSKVVSLHAMDSPLEEALPGGLIGVGTLLDPSLSKGDSLVGSVLGLPGTLPEVLLSLELEVHLMKRVVGMEEELEIKPLVTGEVLMLNVGTTMTVGTVASARGDKATVRLKLPVCAERGARAALSRRIAGRWRLVGYGIIK</sequence>
<keyword evidence="8 10" id="KW-0342">GTP-binding</keyword>
<keyword evidence="4 10" id="KW-0547">Nucleotide-binding</keyword>
<feature type="domain" description="Tr-type G" evidence="11">
    <location>
        <begin position="3"/>
        <end position="197"/>
    </location>
</feature>
<evidence type="ECO:0000256" key="4">
    <source>
        <dbReference type="ARBA" id="ARBA00022741"/>
    </source>
</evidence>
<gene>
    <name evidence="10" type="primary">eif2g</name>
    <name evidence="12" type="ORF">APZ16_01165</name>
</gene>
<comment type="function">
    <text evidence="10">eIF-2 functions in the early steps of protein synthesis by forming a ternary complex with GTP and initiator tRNA.</text>
</comment>
<dbReference type="InterPro" id="IPR044128">
    <property type="entry name" value="eIF2g_GTP-bd"/>
</dbReference>
<dbReference type="GO" id="GO:0001731">
    <property type="term" value="P:formation of translation preinitiation complex"/>
    <property type="evidence" value="ECO:0007669"/>
    <property type="project" value="TreeGrafter"/>
</dbReference>
<feature type="binding site" evidence="10">
    <location>
        <begin position="15"/>
        <end position="20"/>
    </location>
    <ligand>
        <name>GTP</name>
        <dbReference type="ChEBI" id="CHEBI:37565"/>
    </ligand>
</feature>